<proteinExistence type="predicted"/>
<dbReference type="Gene3D" id="3.40.220.10">
    <property type="entry name" value="Leucine Aminopeptidase, subunit E, domain 1"/>
    <property type="match status" value="2"/>
</dbReference>
<organism evidence="3 4">
    <name type="scientific">Dendryphion nanum</name>
    <dbReference type="NCBI Taxonomy" id="256645"/>
    <lineage>
        <taxon>Eukaryota</taxon>
        <taxon>Fungi</taxon>
        <taxon>Dikarya</taxon>
        <taxon>Ascomycota</taxon>
        <taxon>Pezizomycotina</taxon>
        <taxon>Dothideomycetes</taxon>
        <taxon>Pleosporomycetidae</taxon>
        <taxon>Pleosporales</taxon>
        <taxon>Torulaceae</taxon>
        <taxon>Dendryphion</taxon>
    </lineage>
</organism>
<feature type="compositionally biased region" description="Basic and acidic residues" evidence="1">
    <location>
        <begin position="696"/>
        <end position="707"/>
    </location>
</feature>
<evidence type="ECO:0000313" key="4">
    <source>
        <dbReference type="Proteomes" id="UP000700596"/>
    </source>
</evidence>
<dbReference type="SUPFAM" id="SSF52949">
    <property type="entry name" value="Macro domain-like"/>
    <property type="match status" value="2"/>
</dbReference>
<sequence length="2121" mass="238320">MVAIINVAAKVVRSFNALVAALLNPEAKHAHLIDNEALQDEFGRFRVWAGNLGALQKGHSSLDYRLRDSPLLLDETIKLLDELETNLSEAFAVVTGARLPYEEQAKFAQSQSGDEKDSDDDDFFSEDEDEDEEDSNAPAPSTELEQRFQDVVDINDNLYRHSVRIRRPTLRNRSLKAASYRPKDPESGIDLLEQYATFDLLHTRELVGSLRTPHVAEMDVENDLLVDRLSQAITLRRRQFKYWKRHRDKLSVSTLLEDREIAFLERPELPPRNHTIDVVEAHPETLAVITPRGAVSEKTNKTMLSGTEATFHHEALDDLVDLVSVTSYATTVRDLSGRGIELPPPPRVADGDKDFECPYCFIICPARYGRGRSWRTHLLQDLQPYICTYTECNDHNQLFRSRREWSEHEGSHRKAWRCPEHPTAIYKSKAGLENHLRQEHSGTIPDNQLDTIVNIGETSTVDTREKCPICLVDSQAEGVKDNLQNHIANHLERLAAFALPTTDSIGDGVSGGSSMASRGRTTTTISSQESISQEEGDVVNRSQSPFVKTAENSVSVANRLLFAETLENLPDDSGKRLDVLRSSNLETNDFVENDEDTNGGFTGLEEHMSSMHEFRSYLLSFPGADSTRFHRRFGVWLGYVKFDDENSAKLAIESIEKTREPRFPDVKFSQGVENTALVKFRFMDTEQSKPIPSRKSTQDEKEEESSRSSRTVSYNGDAYSKGKLPILPVEEITNLRALYRTSKLQQRDQSYAPVDSYNQLISFCLYDITRLQVDAIVNSANRSNKVTRSNDNLNYYIHKAAGPGLLRECKQVGRIKEGQSKLTAGYNLPASYVIHAARPQYYGSKGMAKLNSLTECYRSSLKLALSHGIETIAFPSLGAGGCGFPPRVAARIALQEVREFLDVYKTVSLKRIIFCVFNGTDEKAYKDLIPVFFPPTHGDIEHAMPVDEPGKELVPQLKNVYTQVEQVVEDLTNLSASISDFPPEVLPALIAISSTLRSMNVVFMTAHDPVQKVTARMTADIDLICSVLQGVCGSIIEVVEQAKHTNPFAQPSSMSIWDDFNSHLNKTQGLDIKLLLELCQDFVLTLDNILERDATPPYELTTMRVRLASYRLKQTGEGDEGVRDKFEEVMYTREFQRDASTSSRADTINLNQIPSLARLYQVGELERKETMSIPDHDFNSTVCLIREDITRIESDVICNSTDRNFSGSGTLDRTVFRKGGPEMQLACSNFGVLNDGDVRVTPGFQLRARHVIHTIPPETYRSNTKDVLRKIYREVLWTSNSLKARSIAIPAIGTGMLNYPRRECASLALEEVKRFLETAKNSHRIEMIIFCVFGSNDEFIYKSLLPIYFPPADTNVNKAIAIGSTLSRSSTNSTTSFSQNSDTYQPKRRSLFSSFSQAFRGLSSRKQSMPQASRPLHSIEEDTFINFEKHARDCSTCTDIARLYDEGQRLCVDGYGAAQQMLNFVHMKDDGSVYMTGIGNVDHAKRVDIPSDYMKCLELLKVVEKSNRDSRSLQPFVSPRIPYYDQGTDIPPPGVTIYNAEVEVPIRREREPEKAFAHIFTYSLKSQELEPVYEQECTVFIYPGKVEVSIRDEGRHTHLYPSMAIELTPLVPLFKSESQNVIVRAKPTLEPRFKVVSDIVFRSESTIQRDMLYERLKHAKQNNPAYLARHPKQDTETSTREGGPQVKFDLPSVPQDDLTTVKLDTPSLLTQQLRAAERYSLQSGEATNENIRLEHADPASNQSSRTRVVESRIQALLQGASALGMHEEDISAALRESIPTVRDAIRELQSKGLAHYISEEQTWASLDFEVLVSNPGTEQNPATEEQVPAIEGQPPSDALNSNDPGVPTKTTWWTKRVLAFLKAIPDDNSVGVHVQDIATNLNLTVEAVIKAGGDLIHLGLVRTTTDEYHLSAIGIDRDPVLPGQRASIGTEAENANAQVDLGADLPKEIVTAPKKIELKHALPHLSHINIEPFFSYLLEKTHDRGPAQPKPDNESPMSSEIKGKGAQDTDPEHEKSYNQRVPSTSEEDDQDSHLPAIHNPRPTTPDHTQSRKIPIAPRWTRIASWLVSPEILEEANEEYEEQGDSVVVYRVLSRDEVKHLADRTRERLVLDQGLVVPEYTL</sequence>
<dbReference type="Pfam" id="PF26082">
    <property type="entry name" value="zf-C2H2_AcuF"/>
    <property type="match status" value="1"/>
</dbReference>
<feature type="region of interest" description="Disordered" evidence="1">
    <location>
        <begin position="1664"/>
        <end position="1693"/>
    </location>
</feature>
<feature type="region of interest" description="Disordered" evidence="1">
    <location>
        <begin position="1982"/>
        <end position="2051"/>
    </location>
</feature>
<feature type="region of interest" description="Disordered" evidence="1">
    <location>
        <begin position="686"/>
        <end position="716"/>
    </location>
</feature>
<dbReference type="Pfam" id="PF26118">
    <property type="entry name" value="DUF8035"/>
    <property type="match status" value="1"/>
</dbReference>
<dbReference type="PANTHER" id="PTHR11106">
    <property type="entry name" value="GANGLIOSIDE INDUCED DIFFERENTIATION ASSOCIATED PROTEIN 2-RELATED"/>
    <property type="match status" value="1"/>
</dbReference>
<dbReference type="Pfam" id="PF01661">
    <property type="entry name" value="Macro"/>
    <property type="match status" value="2"/>
</dbReference>
<dbReference type="Pfam" id="PF24345">
    <property type="entry name" value="PH_24"/>
    <property type="match status" value="1"/>
</dbReference>
<dbReference type="InterPro" id="IPR058348">
    <property type="entry name" value="DUF8035"/>
</dbReference>
<gene>
    <name evidence="3" type="ORF">B0J11DRAFT_344205</name>
</gene>
<reference evidence="3" key="1">
    <citation type="journal article" date="2021" name="Nat. Commun.">
        <title>Genetic determinants of endophytism in the Arabidopsis root mycobiome.</title>
        <authorList>
            <person name="Mesny F."/>
            <person name="Miyauchi S."/>
            <person name="Thiergart T."/>
            <person name="Pickel B."/>
            <person name="Atanasova L."/>
            <person name="Karlsson M."/>
            <person name="Huettel B."/>
            <person name="Barry K.W."/>
            <person name="Haridas S."/>
            <person name="Chen C."/>
            <person name="Bauer D."/>
            <person name="Andreopoulos W."/>
            <person name="Pangilinan J."/>
            <person name="LaButti K."/>
            <person name="Riley R."/>
            <person name="Lipzen A."/>
            <person name="Clum A."/>
            <person name="Drula E."/>
            <person name="Henrissat B."/>
            <person name="Kohler A."/>
            <person name="Grigoriev I.V."/>
            <person name="Martin F.M."/>
            <person name="Hacquard S."/>
        </authorList>
    </citation>
    <scope>NUCLEOTIDE SEQUENCE</scope>
    <source>
        <strain evidence="3">MPI-CAGE-CH-0243</strain>
    </source>
</reference>
<dbReference type="InterPro" id="IPR056223">
    <property type="entry name" value="PH_24"/>
</dbReference>
<feature type="domain" description="Macro" evidence="2">
    <location>
        <begin position="1169"/>
        <end position="1349"/>
    </location>
</feature>
<name>A0A9P9DPC6_9PLEO</name>
<evidence type="ECO:0000313" key="3">
    <source>
        <dbReference type="EMBL" id="KAH7122607.1"/>
    </source>
</evidence>
<feature type="compositionally biased region" description="Acidic residues" evidence="1">
    <location>
        <begin position="116"/>
        <end position="135"/>
    </location>
</feature>
<protein>
    <recommendedName>
        <fullName evidence="2">Macro domain-containing protein</fullName>
    </recommendedName>
</protein>
<dbReference type="OrthoDB" id="6133115at2759"/>
<keyword evidence="4" id="KW-1185">Reference proteome</keyword>
<dbReference type="PROSITE" id="PS51154">
    <property type="entry name" value="MACRO"/>
    <property type="match status" value="2"/>
</dbReference>
<dbReference type="SMART" id="SM00506">
    <property type="entry name" value="A1pp"/>
    <property type="match status" value="2"/>
</dbReference>
<dbReference type="PANTHER" id="PTHR11106:SF27">
    <property type="entry name" value="MACRO DOMAIN-CONTAINING PROTEIN"/>
    <property type="match status" value="1"/>
</dbReference>
<feature type="region of interest" description="Disordered" evidence="1">
    <location>
        <begin position="105"/>
        <end position="146"/>
    </location>
</feature>
<feature type="compositionally biased region" description="Basic and acidic residues" evidence="1">
    <location>
        <begin position="2001"/>
        <end position="2017"/>
    </location>
</feature>
<dbReference type="InterPro" id="IPR058925">
    <property type="entry name" value="zf-C2H2_AcuF"/>
</dbReference>
<feature type="region of interest" description="Disordered" evidence="1">
    <location>
        <begin position="1816"/>
        <end position="1844"/>
    </location>
</feature>
<dbReference type="InterPro" id="IPR002589">
    <property type="entry name" value="Macro_dom"/>
</dbReference>
<feature type="compositionally biased region" description="Low complexity" evidence="1">
    <location>
        <begin position="521"/>
        <end position="531"/>
    </location>
</feature>
<evidence type="ECO:0000259" key="2">
    <source>
        <dbReference type="PROSITE" id="PS51154"/>
    </source>
</evidence>
<feature type="region of interest" description="Disordered" evidence="1">
    <location>
        <begin position="1726"/>
        <end position="1745"/>
    </location>
</feature>
<feature type="domain" description="Macro" evidence="2">
    <location>
        <begin position="748"/>
        <end position="933"/>
    </location>
</feature>
<comment type="caution">
    <text evidence="3">The sequence shown here is derived from an EMBL/GenBank/DDBJ whole genome shotgun (WGS) entry which is preliminary data.</text>
</comment>
<dbReference type="EMBL" id="JAGMWT010000009">
    <property type="protein sequence ID" value="KAH7122607.1"/>
    <property type="molecule type" value="Genomic_DNA"/>
</dbReference>
<feature type="region of interest" description="Disordered" evidence="1">
    <location>
        <begin position="508"/>
        <end position="539"/>
    </location>
</feature>
<dbReference type="InterPro" id="IPR043472">
    <property type="entry name" value="Macro_dom-like"/>
</dbReference>
<accession>A0A9P9DPC6</accession>
<evidence type="ECO:0000256" key="1">
    <source>
        <dbReference type="SAM" id="MobiDB-lite"/>
    </source>
</evidence>
<dbReference type="Proteomes" id="UP000700596">
    <property type="component" value="Unassembled WGS sequence"/>
</dbReference>